<sequence>MNNPKQEFNVIGKNVIREEGPGKVTGLGKYAIDLEFPRMLWAKIKRSTRPHAKIINIDISRAQALPGVHAVIVDKDCPQTLFGFGCYDEPLLARGKVRYIGEPVAAVAAESEAIAEQACDLIEVDYDDLPAIFEPWEAFEANPKVIIHDDQANYRRVPIGPAQYDPKHPNAFGYYRIRTGEVSQGFAEADVVLEKTYSNAMMAHATMERHNSISLWDADGTVTAWSSAQAAYPLLNQISEALDIPHSRVRVIIPKYVGGGFGGKIEMKAEGLCAVLSRAAGHRHIKIIYTREESLCWAGVQHPFEMRIKSGVRKDGVITACEMFVLVNGGAYAQHGFLVTRQASYGPLGSYRFPHFKLDNYVVYTNNPPGVAYRGFGNTQIHFGLESHIDELAHAIGMDPYEIRRKNVLKENEINAAGEIQHSVAGAELLDEIKAGLERHGPLQREDGPWRRGRGIAFANKDSVAPSASSAIVKIHNDETVEIRHSAGNIGQGSSTTLIQITAEFFKVGPERVRTAEVDTWVTPYDQLTGSSRLTFAAGNAVLMACEDVKNQILTMAAQMMQATPEELDLADMIVFVKENPGRSMRVRDLFRTVFFTGSFLPTGGELLGKATFTVPSSKIDPETGHAANDGMRKIFSFCTRAAQAVEVAVNIETGQVKLEKIAIANDLGKAINPMSCEGQMHAAISMGLGQAISEELQISEGSVANGDFSSYRFLTAKDAPSNDHVSTHIVEIPQFDGPYKAKGFSEATTSPTAPAIANAIFDAVGLRLRHMPMTPERVLEGLDRLSSADTD</sequence>
<dbReference type="InterPro" id="IPR046867">
    <property type="entry name" value="AldOxase/xan_DH_MoCoBD2"/>
</dbReference>
<gene>
    <name evidence="2" type="ORF">B5K06_33295</name>
</gene>
<evidence type="ECO:0000313" key="2">
    <source>
        <dbReference type="EMBL" id="RDJ01857.1"/>
    </source>
</evidence>
<dbReference type="InterPro" id="IPR037165">
    <property type="entry name" value="AldOxase/xan_DH_Mopterin-bd_sf"/>
</dbReference>
<dbReference type="Pfam" id="PF02738">
    <property type="entry name" value="MoCoBD_1"/>
    <property type="match status" value="1"/>
</dbReference>
<dbReference type="AlphaFoldDB" id="A0A370KFJ8"/>
<evidence type="ECO:0000313" key="3">
    <source>
        <dbReference type="Proteomes" id="UP000254939"/>
    </source>
</evidence>
<organism evidence="2 3">
    <name type="scientific">Rhizobium grahamii</name>
    <dbReference type="NCBI Taxonomy" id="1120045"/>
    <lineage>
        <taxon>Bacteria</taxon>
        <taxon>Pseudomonadati</taxon>
        <taxon>Pseudomonadota</taxon>
        <taxon>Alphaproteobacteria</taxon>
        <taxon>Hyphomicrobiales</taxon>
        <taxon>Rhizobiaceae</taxon>
        <taxon>Rhizobium/Agrobacterium group</taxon>
        <taxon>Rhizobium</taxon>
    </lineage>
</organism>
<proteinExistence type="predicted"/>
<protein>
    <submittedName>
        <fullName evidence="2">Deaminase</fullName>
    </submittedName>
</protein>
<dbReference type="EMBL" id="NAAC01000050">
    <property type="protein sequence ID" value="RDJ01857.1"/>
    <property type="molecule type" value="Genomic_DNA"/>
</dbReference>
<feature type="domain" description="Aldehyde oxidase/xanthine dehydrogenase a/b hammerhead" evidence="1">
    <location>
        <begin position="25"/>
        <end position="130"/>
    </location>
</feature>
<dbReference type="RefSeq" id="WP_114716019.1">
    <property type="nucleotide sequence ID" value="NZ_KZ857271.1"/>
</dbReference>
<dbReference type="Pfam" id="PF01315">
    <property type="entry name" value="Ald_Xan_dh_C"/>
    <property type="match status" value="1"/>
</dbReference>
<dbReference type="PANTHER" id="PTHR11908">
    <property type="entry name" value="XANTHINE DEHYDROGENASE"/>
    <property type="match status" value="1"/>
</dbReference>
<dbReference type="Gene3D" id="3.90.1170.50">
    <property type="entry name" value="Aldehyde oxidase/xanthine dehydrogenase, a/b hammerhead"/>
    <property type="match status" value="1"/>
</dbReference>
<accession>A0A370KFJ8</accession>
<dbReference type="InterPro" id="IPR000674">
    <property type="entry name" value="Ald_Oxase/Xan_DH_a/b"/>
</dbReference>
<dbReference type="InterPro" id="IPR016208">
    <property type="entry name" value="Ald_Oxase/xanthine_DH-like"/>
</dbReference>
<name>A0A370KFJ8_9HYPH</name>
<dbReference type="SUPFAM" id="SSF56003">
    <property type="entry name" value="Molybdenum cofactor-binding domain"/>
    <property type="match status" value="1"/>
</dbReference>
<dbReference type="SUPFAM" id="SSF54665">
    <property type="entry name" value="CO dehydrogenase molybdoprotein N-domain-like"/>
    <property type="match status" value="1"/>
</dbReference>
<dbReference type="PANTHER" id="PTHR11908:SF157">
    <property type="entry name" value="XANTHINE DEHYDROGENASE SUBUNIT D-RELATED"/>
    <property type="match status" value="1"/>
</dbReference>
<dbReference type="GO" id="GO:0005506">
    <property type="term" value="F:iron ion binding"/>
    <property type="evidence" value="ECO:0007669"/>
    <property type="project" value="InterPro"/>
</dbReference>
<dbReference type="GO" id="GO:0016491">
    <property type="term" value="F:oxidoreductase activity"/>
    <property type="evidence" value="ECO:0007669"/>
    <property type="project" value="InterPro"/>
</dbReference>
<dbReference type="InterPro" id="IPR008274">
    <property type="entry name" value="AldOxase/xan_DH_MoCoBD1"/>
</dbReference>
<reference evidence="2 3" key="1">
    <citation type="submission" date="2017-03" db="EMBL/GenBank/DDBJ databases">
        <title>Genome analysis of Rhizobial strains effectives or ineffectives for nitrogen fixation isolated from bean seeds.</title>
        <authorList>
            <person name="Peralta H."/>
            <person name="Aguilar-Vera A."/>
            <person name="Mora Y."/>
            <person name="Vargas-Lagunas C."/>
            <person name="Girard L."/>
            <person name="Mora J."/>
        </authorList>
    </citation>
    <scope>NUCLEOTIDE SEQUENCE [LARGE SCALE GENOMIC DNA]</scope>
    <source>
        <strain evidence="2 3">CCGM3</strain>
    </source>
</reference>
<dbReference type="Proteomes" id="UP000254939">
    <property type="component" value="Unassembled WGS sequence"/>
</dbReference>
<dbReference type="Gene3D" id="3.30.365.10">
    <property type="entry name" value="Aldehyde oxidase/xanthine dehydrogenase, molybdopterin binding domain"/>
    <property type="match status" value="4"/>
</dbReference>
<dbReference type="SMART" id="SM01008">
    <property type="entry name" value="Ald_Xan_dh_C"/>
    <property type="match status" value="1"/>
</dbReference>
<evidence type="ECO:0000259" key="1">
    <source>
        <dbReference type="SMART" id="SM01008"/>
    </source>
</evidence>
<dbReference type="Pfam" id="PF20256">
    <property type="entry name" value="MoCoBD_2"/>
    <property type="match status" value="1"/>
</dbReference>
<dbReference type="OrthoDB" id="9758509at2"/>
<comment type="caution">
    <text evidence="2">The sequence shown here is derived from an EMBL/GenBank/DDBJ whole genome shotgun (WGS) entry which is preliminary data.</text>
</comment>
<dbReference type="InterPro" id="IPR036856">
    <property type="entry name" value="Ald_Oxase/Xan_DH_a/b_sf"/>
</dbReference>